<evidence type="ECO:0000313" key="1">
    <source>
        <dbReference type="EMBL" id="OLP94144.1"/>
    </source>
</evidence>
<protein>
    <submittedName>
        <fullName evidence="1">Uncharacterized protein</fullName>
    </submittedName>
</protein>
<dbReference type="Proteomes" id="UP000186817">
    <property type="component" value="Unassembled WGS sequence"/>
</dbReference>
<keyword evidence="2" id="KW-1185">Reference proteome</keyword>
<dbReference type="AlphaFoldDB" id="A0A1Q9DG27"/>
<reference evidence="1 2" key="1">
    <citation type="submission" date="2016-02" db="EMBL/GenBank/DDBJ databases">
        <title>Genome analysis of coral dinoflagellate symbionts highlights evolutionary adaptations to a symbiotic lifestyle.</title>
        <authorList>
            <person name="Aranda M."/>
            <person name="Li Y."/>
            <person name="Liew Y.J."/>
            <person name="Baumgarten S."/>
            <person name="Simakov O."/>
            <person name="Wilson M."/>
            <person name="Piel J."/>
            <person name="Ashoor H."/>
            <person name="Bougouffa S."/>
            <person name="Bajic V.B."/>
            <person name="Ryu T."/>
            <person name="Ravasi T."/>
            <person name="Bayer T."/>
            <person name="Micklem G."/>
            <person name="Kim H."/>
            <person name="Bhak J."/>
            <person name="Lajeunesse T.C."/>
            <person name="Voolstra C.R."/>
        </authorList>
    </citation>
    <scope>NUCLEOTIDE SEQUENCE [LARGE SCALE GENOMIC DNA]</scope>
    <source>
        <strain evidence="1 2">CCMP2467</strain>
    </source>
</reference>
<comment type="caution">
    <text evidence="1">The sequence shown here is derived from an EMBL/GenBank/DDBJ whole genome shotgun (WGS) entry which is preliminary data.</text>
</comment>
<dbReference type="EMBL" id="LSRX01000555">
    <property type="protein sequence ID" value="OLP94144.1"/>
    <property type="molecule type" value="Genomic_DNA"/>
</dbReference>
<name>A0A1Q9DG27_SYMMI</name>
<proteinExistence type="predicted"/>
<gene>
    <name evidence="1" type="ORF">AK812_SmicGene23886</name>
</gene>
<sequence length="209" mass="22801">MSTEEIAAECVSLYGLVRSKAQDKRWATRVDLAKIALRPYAVEKAAASSSDQSQVIADLQAQLQAERAKNSASSPPAMEPPAKRVRLCGKTALPIQSATDPIQHIVDRALDPEHLLSERIFQQHSTQGVAKANTSKWLKTVKSKVGPEKAQSIDKAINLAKERLAQLDPTVIQQLRDKCAQIGLPVQWATKIKEPQIHQVLIAATCAAD</sequence>
<organism evidence="1 2">
    <name type="scientific">Symbiodinium microadriaticum</name>
    <name type="common">Dinoflagellate</name>
    <name type="synonym">Zooxanthella microadriatica</name>
    <dbReference type="NCBI Taxonomy" id="2951"/>
    <lineage>
        <taxon>Eukaryota</taxon>
        <taxon>Sar</taxon>
        <taxon>Alveolata</taxon>
        <taxon>Dinophyceae</taxon>
        <taxon>Suessiales</taxon>
        <taxon>Symbiodiniaceae</taxon>
        <taxon>Symbiodinium</taxon>
    </lineage>
</organism>
<evidence type="ECO:0000313" key="2">
    <source>
        <dbReference type="Proteomes" id="UP000186817"/>
    </source>
</evidence>
<accession>A0A1Q9DG27</accession>